<comment type="function">
    <text evidence="4">Associates with the EF-Tu.GDP complex and induces the exchange of GDP to GTP. It remains bound to the aminoacyl-tRNA.EF-Tu.GTP complex up to the GTP hydrolysis stage on the ribosome.</text>
</comment>
<evidence type="ECO:0000256" key="1">
    <source>
        <dbReference type="ARBA" id="ARBA00005532"/>
    </source>
</evidence>
<dbReference type="EMBL" id="CAJZBQ010000044">
    <property type="protein sequence ID" value="CAG9327842.1"/>
    <property type="molecule type" value="Genomic_DNA"/>
</dbReference>
<comment type="subcellular location">
    <subcellularLocation>
        <location evidence="4">Mitochondrion</location>
    </subcellularLocation>
</comment>
<dbReference type="Proteomes" id="UP001162131">
    <property type="component" value="Unassembled WGS sequence"/>
</dbReference>
<dbReference type="Pfam" id="PF25025">
    <property type="entry name" value="EF-Ts_N"/>
    <property type="match status" value="1"/>
</dbReference>
<evidence type="ECO:0000256" key="3">
    <source>
        <dbReference type="ARBA" id="ARBA00022917"/>
    </source>
</evidence>
<dbReference type="HAMAP" id="MF_00050">
    <property type="entry name" value="EF_Ts"/>
    <property type="match status" value="1"/>
</dbReference>
<organism evidence="6 7">
    <name type="scientific">Blepharisma stoltei</name>
    <dbReference type="NCBI Taxonomy" id="1481888"/>
    <lineage>
        <taxon>Eukaryota</taxon>
        <taxon>Sar</taxon>
        <taxon>Alveolata</taxon>
        <taxon>Ciliophora</taxon>
        <taxon>Postciliodesmatophora</taxon>
        <taxon>Heterotrichea</taxon>
        <taxon>Heterotrichida</taxon>
        <taxon>Blepharismidae</taxon>
        <taxon>Blepharisma</taxon>
    </lineage>
</organism>
<dbReference type="Gene3D" id="1.10.8.10">
    <property type="entry name" value="DNA helicase RuvA subunit, C-terminal domain"/>
    <property type="match status" value="1"/>
</dbReference>
<evidence type="ECO:0000313" key="7">
    <source>
        <dbReference type="Proteomes" id="UP001162131"/>
    </source>
</evidence>
<evidence type="ECO:0000256" key="4">
    <source>
        <dbReference type="HAMAP-Rule" id="MF_03135"/>
    </source>
</evidence>
<name>A0AAU9K3V4_9CILI</name>
<dbReference type="SUPFAM" id="SSF46934">
    <property type="entry name" value="UBA-like"/>
    <property type="match status" value="1"/>
</dbReference>
<dbReference type="GO" id="GO:0005739">
    <property type="term" value="C:mitochondrion"/>
    <property type="evidence" value="ECO:0007669"/>
    <property type="project" value="UniProtKB-SubCell"/>
</dbReference>
<dbReference type="PANTHER" id="PTHR11741">
    <property type="entry name" value="ELONGATION FACTOR TS"/>
    <property type="match status" value="1"/>
</dbReference>
<keyword evidence="4" id="KW-0496">Mitochondrion</keyword>
<dbReference type="SUPFAM" id="SSF54713">
    <property type="entry name" value="Elongation factor Ts (EF-Ts), dimerisation domain"/>
    <property type="match status" value="1"/>
</dbReference>
<dbReference type="AlphaFoldDB" id="A0AAU9K3V4"/>
<dbReference type="InterPro" id="IPR036402">
    <property type="entry name" value="EF-Ts_dimer_sf"/>
</dbReference>
<keyword evidence="3 4" id="KW-0648">Protein biosynthesis</keyword>
<keyword evidence="2 4" id="KW-0251">Elongation factor</keyword>
<dbReference type="GO" id="GO:0003746">
    <property type="term" value="F:translation elongation factor activity"/>
    <property type="evidence" value="ECO:0007669"/>
    <property type="project" value="UniProtKB-UniRule"/>
</dbReference>
<comment type="similarity">
    <text evidence="1 4">Belongs to the EF-Ts family.</text>
</comment>
<dbReference type="InterPro" id="IPR009060">
    <property type="entry name" value="UBA-like_sf"/>
</dbReference>
<reference evidence="6" key="1">
    <citation type="submission" date="2021-09" db="EMBL/GenBank/DDBJ databases">
        <authorList>
            <consortium name="AG Swart"/>
            <person name="Singh M."/>
            <person name="Singh A."/>
            <person name="Seah K."/>
            <person name="Emmerich C."/>
        </authorList>
    </citation>
    <scope>NUCLEOTIDE SEQUENCE</scope>
    <source>
        <strain evidence="6">ATCC30299</strain>
    </source>
</reference>
<dbReference type="Pfam" id="PF00889">
    <property type="entry name" value="EF_TS"/>
    <property type="match status" value="1"/>
</dbReference>
<dbReference type="Gene3D" id="1.10.286.20">
    <property type="match status" value="1"/>
</dbReference>
<dbReference type="CDD" id="cd14275">
    <property type="entry name" value="UBA_EF-Ts"/>
    <property type="match status" value="1"/>
</dbReference>
<dbReference type="InterPro" id="IPR014039">
    <property type="entry name" value="Transl_elong_EFTs/EF1B_dimer"/>
</dbReference>
<sequence length="304" mass="34013">MSVTANLIKQLRNLTGSPIINCKQALEESAGDLTKAQEWLRVKGISQAHKKLGKSVSAGLVGGLITPNAGYLLEVLCETDFVARTDMFQKFTTDTLMSWSKSQLPFSQISSLHLEGFNQTLEEAKLESISKLGENVLVRRGEMMEQCGKSAVGLYLHNSVNSLLSQSGCMLKLQAEKPLAEEDKEWISKLANSLCMQVVAAKPLFLFKNQIPIEFREKERMAVEEQIDEKTKAKPKNIYDEIVKGKLEKSLDQVTLFEQTFMISEEPGEKSVKQVLHEASKKIDSPLAITGYKFYQCESEIQQS</sequence>
<dbReference type="FunFam" id="1.10.8.10:FF:000001">
    <property type="entry name" value="Elongation factor Ts"/>
    <property type="match status" value="1"/>
</dbReference>
<proteinExistence type="inferred from homology"/>
<accession>A0AAU9K3V4</accession>
<evidence type="ECO:0000313" key="6">
    <source>
        <dbReference type="EMBL" id="CAG9327842.1"/>
    </source>
</evidence>
<comment type="caution">
    <text evidence="6">The sequence shown here is derived from an EMBL/GenBank/DDBJ whole genome shotgun (WGS) entry which is preliminary data.</text>
</comment>
<feature type="domain" description="Translation elongation factor EFTs/EF1B dimerisation" evidence="5">
    <location>
        <begin position="70"/>
        <end position="285"/>
    </location>
</feature>
<dbReference type="GO" id="GO:0070125">
    <property type="term" value="P:mitochondrial translational elongation"/>
    <property type="evidence" value="ECO:0007669"/>
    <property type="project" value="TreeGrafter"/>
</dbReference>
<evidence type="ECO:0000259" key="5">
    <source>
        <dbReference type="Pfam" id="PF00889"/>
    </source>
</evidence>
<dbReference type="InterPro" id="IPR001816">
    <property type="entry name" value="Transl_elong_EFTs/EF1B"/>
</dbReference>
<evidence type="ECO:0000256" key="2">
    <source>
        <dbReference type="ARBA" id="ARBA00022768"/>
    </source>
</evidence>
<dbReference type="Gene3D" id="3.30.479.20">
    <property type="entry name" value="Elongation factor Ts, dimerisation domain"/>
    <property type="match status" value="2"/>
</dbReference>
<keyword evidence="7" id="KW-1185">Reference proteome</keyword>
<dbReference type="NCBIfam" id="TIGR00116">
    <property type="entry name" value="tsf"/>
    <property type="match status" value="1"/>
</dbReference>
<gene>
    <name evidence="6" type="ORF">BSTOLATCC_MIC44468</name>
</gene>
<dbReference type="PANTHER" id="PTHR11741:SF0">
    <property type="entry name" value="ELONGATION FACTOR TS, MITOCHONDRIAL"/>
    <property type="match status" value="1"/>
</dbReference>
<protein>
    <recommendedName>
        <fullName evidence="4">Elongation factor Ts, mitochondrial</fullName>
        <shortName evidence="4">EF-Ts</shortName>
        <shortName evidence="4">EF-TsMt</shortName>
    </recommendedName>
</protein>